<keyword evidence="1" id="KW-0472">Membrane</keyword>
<sequence>MRTNLLERGSSYEEETRLGRTKRTIIIAGSIMTSLMSGLMIFAVVFNHFVNK</sequence>
<proteinExistence type="predicted"/>
<gene>
    <name evidence="2" type="ORF">MACJ_003554</name>
</gene>
<evidence type="ECO:0000256" key="1">
    <source>
        <dbReference type="SAM" id="Phobius"/>
    </source>
</evidence>
<keyword evidence="1" id="KW-1133">Transmembrane helix</keyword>
<accession>A0A976SLD8</accession>
<organism evidence="2 3">
    <name type="scientific">Theileria orientalis</name>
    <dbReference type="NCBI Taxonomy" id="68886"/>
    <lineage>
        <taxon>Eukaryota</taxon>
        <taxon>Sar</taxon>
        <taxon>Alveolata</taxon>
        <taxon>Apicomplexa</taxon>
        <taxon>Aconoidasida</taxon>
        <taxon>Piroplasmida</taxon>
        <taxon>Theileriidae</taxon>
        <taxon>Theileria</taxon>
    </lineage>
</organism>
<dbReference type="AlphaFoldDB" id="A0A976SLD8"/>
<dbReference type="Proteomes" id="UP000244803">
    <property type="component" value="Chromosome 2"/>
</dbReference>
<keyword evidence="1" id="KW-0812">Transmembrane</keyword>
<protein>
    <submittedName>
        <fullName evidence="2">Uncharacterized protein</fullName>
    </submittedName>
</protein>
<reference evidence="2" key="1">
    <citation type="submission" date="2022-07" db="EMBL/GenBank/DDBJ databases">
        <title>Evaluation of T. orientalis genome assembly methods using nanopore sequencing and analysis of variation between genomes.</title>
        <authorList>
            <person name="Yam J."/>
            <person name="Micallef M.L."/>
            <person name="Liu M."/>
            <person name="Djordjevic S.P."/>
            <person name="Bogema D.R."/>
            <person name="Jenkins C."/>
        </authorList>
    </citation>
    <scope>NUCLEOTIDE SEQUENCE</scope>
    <source>
        <strain evidence="2">Fish Creek</strain>
    </source>
</reference>
<dbReference type="EMBL" id="CP056068">
    <property type="protein sequence ID" value="UVC54593.1"/>
    <property type="molecule type" value="Genomic_DNA"/>
</dbReference>
<name>A0A976SLD8_THEOR</name>
<evidence type="ECO:0000313" key="3">
    <source>
        <dbReference type="Proteomes" id="UP000244803"/>
    </source>
</evidence>
<evidence type="ECO:0000313" key="2">
    <source>
        <dbReference type="EMBL" id="UVC54593.1"/>
    </source>
</evidence>
<feature type="transmembrane region" description="Helical" evidence="1">
    <location>
        <begin position="25"/>
        <end position="46"/>
    </location>
</feature>